<evidence type="ECO:0000256" key="1">
    <source>
        <dbReference type="ARBA" id="ARBA00001962"/>
    </source>
</evidence>
<evidence type="ECO:0000313" key="14">
    <source>
        <dbReference type="EMBL" id="KAH7231258.1"/>
    </source>
</evidence>
<dbReference type="OrthoDB" id="426882at2759"/>
<dbReference type="Gene3D" id="2.102.10.10">
    <property type="entry name" value="Rieske [2Fe-2S] iron-sulphur domain"/>
    <property type="match status" value="2"/>
</dbReference>
<comment type="catalytic activity">
    <reaction evidence="12">
        <text>choline + 2 reduced [2Fe-2S]-[ferredoxin] + O2 + 2 H(+) = betaine aldehyde hydrate + 2 oxidized [2Fe-2S]-[ferredoxin] + H2O</text>
        <dbReference type="Rhea" id="RHEA:17769"/>
        <dbReference type="Rhea" id="RHEA-COMP:10000"/>
        <dbReference type="Rhea" id="RHEA-COMP:10001"/>
        <dbReference type="ChEBI" id="CHEBI:15354"/>
        <dbReference type="ChEBI" id="CHEBI:15377"/>
        <dbReference type="ChEBI" id="CHEBI:15378"/>
        <dbReference type="ChEBI" id="CHEBI:15379"/>
        <dbReference type="ChEBI" id="CHEBI:15870"/>
        <dbReference type="ChEBI" id="CHEBI:33737"/>
        <dbReference type="ChEBI" id="CHEBI:33738"/>
        <dbReference type="EC" id="1.14.15.7"/>
    </reaction>
</comment>
<dbReference type="PANTHER" id="PTHR43756">
    <property type="entry name" value="CHOLINE MONOOXYGENASE, CHLOROPLASTIC"/>
    <property type="match status" value="1"/>
</dbReference>
<evidence type="ECO:0000256" key="7">
    <source>
        <dbReference type="ARBA" id="ARBA00022714"/>
    </source>
</evidence>
<dbReference type="InterPro" id="IPR001663">
    <property type="entry name" value="Rng_hydr_dOase-A"/>
</dbReference>
<dbReference type="InterPro" id="IPR015879">
    <property type="entry name" value="Ring_hydroxy_dOase_asu_C_dom"/>
</dbReference>
<evidence type="ECO:0000256" key="5">
    <source>
        <dbReference type="ARBA" id="ARBA00012763"/>
    </source>
</evidence>
<comment type="pathway">
    <text evidence="3">Amine and polyamine biosynthesis; betaine biosynthesis via choline pathway; betaine aldehyde from choline (monooxygenase route): step 1/1.</text>
</comment>
<dbReference type="AlphaFoldDB" id="A0A9P9G2K3"/>
<dbReference type="InterPro" id="IPR036922">
    <property type="entry name" value="Rieske_2Fe-2S_sf"/>
</dbReference>
<evidence type="ECO:0000256" key="9">
    <source>
        <dbReference type="ARBA" id="ARBA00023002"/>
    </source>
</evidence>
<keyword evidence="15" id="KW-1185">Reference proteome</keyword>
<dbReference type="EMBL" id="JAGMUX010000021">
    <property type="protein sequence ID" value="KAH7231258.1"/>
    <property type="molecule type" value="Genomic_DNA"/>
</dbReference>
<dbReference type="SUPFAM" id="SSF55961">
    <property type="entry name" value="Bet v1-like"/>
    <property type="match status" value="1"/>
</dbReference>
<dbReference type="GO" id="GO:0051537">
    <property type="term" value="F:2 iron, 2 sulfur cluster binding"/>
    <property type="evidence" value="ECO:0007669"/>
    <property type="project" value="UniProtKB-KW"/>
</dbReference>
<evidence type="ECO:0000256" key="3">
    <source>
        <dbReference type="ARBA" id="ARBA00004866"/>
    </source>
</evidence>
<evidence type="ECO:0000256" key="6">
    <source>
        <dbReference type="ARBA" id="ARBA00014931"/>
    </source>
</evidence>
<organism evidence="14 15">
    <name type="scientific">Fusarium redolens</name>
    <dbReference type="NCBI Taxonomy" id="48865"/>
    <lineage>
        <taxon>Eukaryota</taxon>
        <taxon>Fungi</taxon>
        <taxon>Dikarya</taxon>
        <taxon>Ascomycota</taxon>
        <taxon>Pezizomycotina</taxon>
        <taxon>Sordariomycetes</taxon>
        <taxon>Hypocreomycetidae</taxon>
        <taxon>Hypocreales</taxon>
        <taxon>Nectriaceae</taxon>
        <taxon>Fusarium</taxon>
        <taxon>Fusarium redolens species complex</taxon>
    </lineage>
</organism>
<dbReference type="EC" id="1.14.15.7" evidence="5"/>
<keyword evidence="7" id="KW-0001">2Fe-2S</keyword>
<evidence type="ECO:0000256" key="4">
    <source>
        <dbReference type="ARBA" id="ARBA00010848"/>
    </source>
</evidence>
<dbReference type="CDD" id="cd00680">
    <property type="entry name" value="RHO_alpha_C"/>
    <property type="match status" value="1"/>
</dbReference>
<dbReference type="InterPro" id="IPR017941">
    <property type="entry name" value="Rieske_2Fe-2S"/>
</dbReference>
<evidence type="ECO:0000256" key="2">
    <source>
        <dbReference type="ARBA" id="ARBA00002149"/>
    </source>
</evidence>
<comment type="function">
    <text evidence="2">Catalyzes the first step of the osmoprotectant glycine betaine synthesis.</text>
</comment>
<protein>
    <recommendedName>
        <fullName evidence="6">Choline monooxygenase, chloroplastic</fullName>
        <ecNumber evidence="5">1.14.15.7</ecNumber>
    </recommendedName>
</protein>
<feature type="domain" description="Rieske" evidence="13">
    <location>
        <begin position="86"/>
        <end position="131"/>
    </location>
</feature>
<evidence type="ECO:0000256" key="11">
    <source>
        <dbReference type="ARBA" id="ARBA00023014"/>
    </source>
</evidence>
<reference evidence="14" key="1">
    <citation type="journal article" date="2021" name="Nat. Commun.">
        <title>Genetic determinants of endophytism in the Arabidopsis root mycobiome.</title>
        <authorList>
            <person name="Mesny F."/>
            <person name="Miyauchi S."/>
            <person name="Thiergart T."/>
            <person name="Pickel B."/>
            <person name="Atanasova L."/>
            <person name="Karlsson M."/>
            <person name="Huettel B."/>
            <person name="Barry K.W."/>
            <person name="Haridas S."/>
            <person name="Chen C."/>
            <person name="Bauer D."/>
            <person name="Andreopoulos W."/>
            <person name="Pangilinan J."/>
            <person name="LaButti K."/>
            <person name="Riley R."/>
            <person name="Lipzen A."/>
            <person name="Clum A."/>
            <person name="Drula E."/>
            <person name="Henrissat B."/>
            <person name="Kohler A."/>
            <person name="Grigoriev I.V."/>
            <person name="Martin F.M."/>
            <person name="Hacquard S."/>
        </authorList>
    </citation>
    <scope>NUCLEOTIDE SEQUENCE</scope>
    <source>
        <strain evidence="14">MPI-CAGE-AT-0023</strain>
    </source>
</reference>
<evidence type="ECO:0000256" key="12">
    <source>
        <dbReference type="ARBA" id="ARBA00049097"/>
    </source>
</evidence>
<dbReference type="GO" id="GO:0019133">
    <property type="term" value="F:choline monooxygenase activity"/>
    <property type="evidence" value="ECO:0007669"/>
    <property type="project" value="UniProtKB-EC"/>
</dbReference>
<evidence type="ECO:0000256" key="8">
    <source>
        <dbReference type="ARBA" id="ARBA00022723"/>
    </source>
</evidence>
<dbReference type="Proteomes" id="UP000720189">
    <property type="component" value="Unassembled WGS sequence"/>
</dbReference>
<comment type="cofactor">
    <cofactor evidence="1">
        <name>Fe cation</name>
        <dbReference type="ChEBI" id="CHEBI:24875"/>
    </cofactor>
</comment>
<comment type="caution">
    <text evidence="14">The sequence shown here is derived from an EMBL/GenBank/DDBJ whole genome shotgun (WGS) entry which is preliminary data.</text>
</comment>
<dbReference type="SUPFAM" id="SSF50022">
    <property type="entry name" value="ISP domain"/>
    <property type="match status" value="1"/>
</dbReference>
<keyword evidence="9" id="KW-0560">Oxidoreductase</keyword>
<evidence type="ECO:0000313" key="15">
    <source>
        <dbReference type="Proteomes" id="UP000720189"/>
    </source>
</evidence>
<dbReference type="GeneID" id="70227796"/>
<dbReference type="PANTHER" id="PTHR43756:SF5">
    <property type="entry name" value="CHOLINE MONOOXYGENASE, CHLOROPLASTIC"/>
    <property type="match status" value="1"/>
</dbReference>
<keyword evidence="8" id="KW-0479">Metal-binding</keyword>
<accession>A0A9P9G2K3</accession>
<dbReference type="GO" id="GO:0005506">
    <property type="term" value="F:iron ion binding"/>
    <property type="evidence" value="ECO:0007669"/>
    <property type="project" value="InterPro"/>
</dbReference>
<dbReference type="Pfam" id="PF00848">
    <property type="entry name" value="Ring_hydroxyl_A"/>
    <property type="match status" value="2"/>
</dbReference>
<keyword evidence="10" id="KW-0408">Iron</keyword>
<comment type="similarity">
    <text evidence="4">Belongs to the choline monooxygenase family.</text>
</comment>
<dbReference type="RefSeq" id="XP_046043367.1">
    <property type="nucleotide sequence ID" value="XM_046197842.1"/>
</dbReference>
<sequence length="406" mass="46081">MISTSPGRMRADTDFFRDLAKSAYLNQCTSDSGSDSPRVEFRPDSQLITYSGVACSRALPASWYRSKEVYELERRAIFAKKLILTSHKLRFAEVGSWVKFEQAGFQFFLVKNKQGQINGFYNICRHRAFPIMTNDEGKSSILSKKGLLPIHVHVDAKGFIWVNLDTSKTPKDWSSEFKNIDQMARHEGFNFDDYYFDHTWGMSGDCNWKTLADNYNECYHCKTAHPDAAAVADLSAYKVDTKGGNIEHFANTNPEQEKNGLKIVSNYYFPTTCMVVSCVPTSPGHCSMEYEVYRHKNATDEGFKTIDEMFKRILAKDKWLCNNAQKNLIVGVFVNGEMNPKMEQGPLYFQHRVTGILNRHHQWEKAAGKEINPAQHVPSDGSRGTETDIGFCSSLACGKDAEDLAW</sequence>
<proteinExistence type="inferred from homology"/>
<dbReference type="PROSITE" id="PS51296">
    <property type="entry name" value="RIESKE"/>
    <property type="match status" value="1"/>
</dbReference>
<gene>
    <name evidence="14" type="ORF">BKA55DRAFT_667508</name>
</gene>
<keyword evidence="11" id="KW-0411">Iron-sulfur</keyword>
<dbReference type="Gene3D" id="3.90.380.10">
    <property type="entry name" value="Naphthalene 1,2-dioxygenase Alpha Subunit, Chain A, domain 1"/>
    <property type="match status" value="3"/>
</dbReference>
<name>A0A9P9G2K3_FUSRE</name>
<evidence type="ECO:0000259" key="13">
    <source>
        <dbReference type="PROSITE" id="PS51296"/>
    </source>
</evidence>
<evidence type="ECO:0000256" key="10">
    <source>
        <dbReference type="ARBA" id="ARBA00023004"/>
    </source>
</evidence>